<keyword evidence="1" id="KW-0238">DNA-binding</keyword>
<evidence type="ECO:0000259" key="2">
    <source>
        <dbReference type="PROSITE" id="PS51253"/>
    </source>
</evidence>
<evidence type="ECO:0000313" key="4">
    <source>
        <dbReference type="Proteomes" id="UP000789759"/>
    </source>
</evidence>
<dbReference type="PANTHER" id="PTHR19303:SF73">
    <property type="entry name" value="PROTEIN PDC2"/>
    <property type="match status" value="1"/>
</dbReference>
<evidence type="ECO:0000256" key="1">
    <source>
        <dbReference type="ARBA" id="ARBA00023125"/>
    </source>
</evidence>
<proteinExistence type="predicted"/>
<dbReference type="Gene3D" id="1.10.10.60">
    <property type="entry name" value="Homeodomain-like"/>
    <property type="match status" value="2"/>
</dbReference>
<dbReference type="InterPro" id="IPR009057">
    <property type="entry name" value="Homeodomain-like_sf"/>
</dbReference>
<reference evidence="3" key="1">
    <citation type="submission" date="2021-06" db="EMBL/GenBank/DDBJ databases">
        <authorList>
            <person name="Kallberg Y."/>
            <person name="Tangrot J."/>
            <person name="Rosling A."/>
        </authorList>
    </citation>
    <scope>NUCLEOTIDE SEQUENCE</scope>
    <source>
        <strain evidence="3">FL966</strain>
    </source>
</reference>
<dbReference type="GO" id="GO:0003677">
    <property type="term" value="F:DNA binding"/>
    <property type="evidence" value="ECO:0007669"/>
    <property type="project" value="UniProtKB-KW"/>
</dbReference>
<feature type="non-terminal residue" evidence="3">
    <location>
        <position position="195"/>
    </location>
</feature>
<dbReference type="OrthoDB" id="2433378at2759"/>
<dbReference type="InterPro" id="IPR050863">
    <property type="entry name" value="CenT-Element_Derived"/>
</dbReference>
<dbReference type="Pfam" id="PF03221">
    <property type="entry name" value="HTH_Tnp_Tc5"/>
    <property type="match status" value="1"/>
</dbReference>
<feature type="domain" description="HTH CENPB-type" evidence="2">
    <location>
        <begin position="59"/>
        <end position="131"/>
    </location>
</feature>
<organism evidence="3 4">
    <name type="scientific">Cetraspora pellucida</name>
    <dbReference type="NCBI Taxonomy" id="1433469"/>
    <lineage>
        <taxon>Eukaryota</taxon>
        <taxon>Fungi</taxon>
        <taxon>Fungi incertae sedis</taxon>
        <taxon>Mucoromycota</taxon>
        <taxon>Glomeromycotina</taxon>
        <taxon>Glomeromycetes</taxon>
        <taxon>Diversisporales</taxon>
        <taxon>Gigasporaceae</taxon>
        <taxon>Cetraspora</taxon>
    </lineage>
</organism>
<protein>
    <submittedName>
        <fullName evidence="3">4926_t:CDS:1</fullName>
    </submittedName>
</protein>
<dbReference type="InterPro" id="IPR041188">
    <property type="entry name" value="HTH_ABP1_N"/>
</dbReference>
<dbReference type="PANTHER" id="PTHR19303">
    <property type="entry name" value="TRANSPOSON"/>
    <property type="match status" value="1"/>
</dbReference>
<comment type="caution">
    <text evidence="3">The sequence shown here is derived from an EMBL/GenBank/DDBJ whole genome shotgun (WGS) entry which is preliminary data.</text>
</comment>
<dbReference type="Proteomes" id="UP000789759">
    <property type="component" value="Unassembled WGS sequence"/>
</dbReference>
<dbReference type="InterPro" id="IPR006600">
    <property type="entry name" value="HTH_CenpB_DNA-bd_dom"/>
</dbReference>
<dbReference type="AlphaFoldDB" id="A0A9N8Z9F2"/>
<accession>A0A9N8Z9F2</accession>
<gene>
    <name evidence="3" type="ORF">CPELLU_LOCUS1237</name>
</gene>
<dbReference type="GO" id="GO:0005634">
    <property type="term" value="C:nucleus"/>
    <property type="evidence" value="ECO:0007669"/>
    <property type="project" value="TreeGrafter"/>
</dbReference>
<dbReference type="SUPFAM" id="SSF46689">
    <property type="entry name" value="Homeodomain-like"/>
    <property type="match status" value="2"/>
</dbReference>
<evidence type="ECO:0000313" key="3">
    <source>
        <dbReference type="EMBL" id="CAG8474641.1"/>
    </source>
</evidence>
<dbReference type="PROSITE" id="PS51253">
    <property type="entry name" value="HTH_CENPB"/>
    <property type="match status" value="1"/>
</dbReference>
<sequence>KTTLSNEQRKEIIAFKEKHPNTSHVELVDWVKKKFGLEVHQSTIGRLLKNKDNIESNSSAKRQKMVQYPDLENALLEWILQNQDRVILSDAIVVEKAKVFANMLNIPDGDLKFSPGWLFKFKKRHGLRKITKHGEAASVDDDVVAATIPKLRKTLKGYDLRDIYNMDETGLFYYLEPDTTLATVRLKGKKKDKDD</sequence>
<dbReference type="Pfam" id="PF18107">
    <property type="entry name" value="HTH_ABP1_N"/>
    <property type="match status" value="1"/>
</dbReference>
<dbReference type="EMBL" id="CAJVQA010000437">
    <property type="protein sequence ID" value="CAG8474641.1"/>
    <property type="molecule type" value="Genomic_DNA"/>
</dbReference>
<keyword evidence="4" id="KW-1185">Reference proteome</keyword>
<name>A0A9N8Z9F2_9GLOM</name>
<dbReference type="SMART" id="SM00674">
    <property type="entry name" value="CENPB"/>
    <property type="match status" value="1"/>
</dbReference>